<dbReference type="InterPro" id="IPR007560">
    <property type="entry name" value="Restrct_endonuc_IV_Mrr"/>
</dbReference>
<evidence type="ECO:0000259" key="2">
    <source>
        <dbReference type="Pfam" id="PF04471"/>
    </source>
</evidence>
<reference evidence="3 4" key="1">
    <citation type="submission" date="2019-11" db="EMBL/GenBank/DDBJ databases">
        <title>Whole genome sequencing identifies a novel species of the genus Arsenicicoccus isolated from human blood.</title>
        <authorList>
            <person name="Jeong J.H."/>
            <person name="Kweon O.J."/>
            <person name="Kim H.R."/>
            <person name="Kim T.-H."/>
            <person name="Ha S.-M."/>
            <person name="Lee M.-K."/>
        </authorList>
    </citation>
    <scope>NUCLEOTIDE SEQUENCE [LARGE SCALE GENOMIC DNA]</scope>
    <source>
        <strain evidence="3 4">MKL-02</strain>
    </source>
</reference>
<gene>
    <name evidence="3" type="ORF">GGG17_10975</name>
</gene>
<dbReference type="Pfam" id="PF04471">
    <property type="entry name" value="Mrr_cat"/>
    <property type="match status" value="1"/>
</dbReference>
<evidence type="ECO:0000256" key="1">
    <source>
        <dbReference type="SAM" id="MobiDB-lite"/>
    </source>
</evidence>
<keyword evidence="3" id="KW-0255">Endonuclease</keyword>
<evidence type="ECO:0000313" key="3">
    <source>
        <dbReference type="EMBL" id="MTB72481.1"/>
    </source>
</evidence>
<dbReference type="AlphaFoldDB" id="A0A6I3IVY4"/>
<dbReference type="GO" id="GO:0015666">
    <property type="term" value="F:restriction endodeoxyribonuclease activity"/>
    <property type="evidence" value="ECO:0007669"/>
    <property type="project" value="TreeGrafter"/>
</dbReference>
<dbReference type="PANTHER" id="PTHR30015:SF7">
    <property type="entry name" value="TYPE IV METHYL-DIRECTED RESTRICTION ENZYME ECOKMRR"/>
    <property type="match status" value="1"/>
</dbReference>
<feature type="domain" description="Restriction endonuclease type IV Mrr" evidence="2">
    <location>
        <begin position="211"/>
        <end position="322"/>
    </location>
</feature>
<dbReference type="RefSeq" id="WP_154593757.1">
    <property type="nucleotide sequence ID" value="NZ_WLVL01000039.1"/>
</dbReference>
<feature type="region of interest" description="Disordered" evidence="1">
    <location>
        <begin position="176"/>
        <end position="195"/>
    </location>
</feature>
<evidence type="ECO:0000313" key="4">
    <source>
        <dbReference type="Proteomes" id="UP000431092"/>
    </source>
</evidence>
<dbReference type="InterPro" id="IPR052906">
    <property type="entry name" value="Type_IV_Methyl-Rstrct_Enzyme"/>
</dbReference>
<comment type="caution">
    <text evidence="3">The sequence shown here is derived from an EMBL/GenBank/DDBJ whole genome shotgun (WGS) entry which is preliminary data.</text>
</comment>
<dbReference type="Gene3D" id="3.40.1350.10">
    <property type="match status" value="1"/>
</dbReference>
<keyword evidence="3" id="KW-0378">Hydrolase</keyword>
<dbReference type="SUPFAM" id="SSF52980">
    <property type="entry name" value="Restriction endonuclease-like"/>
    <property type="match status" value="1"/>
</dbReference>
<dbReference type="EMBL" id="WLVL01000039">
    <property type="protein sequence ID" value="MTB72481.1"/>
    <property type="molecule type" value="Genomic_DNA"/>
</dbReference>
<dbReference type="GO" id="GO:0003677">
    <property type="term" value="F:DNA binding"/>
    <property type="evidence" value="ECO:0007669"/>
    <property type="project" value="InterPro"/>
</dbReference>
<dbReference type="InterPro" id="IPR011856">
    <property type="entry name" value="tRNA_endonuc-like_dom_sf"/>
</dbReference>
<keyword evidence="4" id="KW-1185">Reference proteome</keyword>
<dbReference type="GO" id="GO:0009307">
    <property type="term" value="P:DNA restriction-modification system"/>
    <property type="evidence" value="ECO:0007669"/>
    <property type="project" value="InterPro"/>
</dbReference>
<name>A0A6I3IVY4_9MICO</name>
<proteinExistence type="predicted"/>
<protein>
    <submittedName>
        <fullName evidence="3">Restriction endonuclease</fullName>
    </submittedName>
</protein>
<organism evidence="3 4">
    <name type="scientific">Arsenicicoccus cauae</name>
    <dbReference type="NCBI Taxonomy" id="2663847"/>
    <lineage>
        <taxon>Bacteria</taxon>
        <taxon>Bacillati</taxon>
        <taxon>Actinomycetota</taxon>
        <taxon>Actinomycetes</taxon>
        <taxon>Micrococcales</taxon>
        <taxon>Intrasporangiaceae</taxon>
        <taxon>Arsenicicoccus</taxon>
    </lineage>
</organism>
<dbReference type="InterPro" id="IPR011335">
    <property type="entry name" value="Restrct_endonuc-II-like"/>
</dbReference>
<sequence>MTAMWGIHNDALGAELVEKGFISIGWDEVGDIRAIGNDRSSLKAAVTRTYPGSKPGAFPVWAGVLHRFAYEIEEGDLVVAPYKADGTINFGRVVGGYEYHAEERVHRHRRRVEWLRTGVARGLFPQSALYEIGSAVTLFRIRRHEHIFQEFLATPDEEAFEAAATAVEDAATGAVDAEPDDGLAPTPAEEEPNADRIQQHTQDFIVRTLHRSLTHEQFELFTADLLRVMGYQARTTSYSQDGGVDVIAHKDRLGLEAPLIKVQCKHTTVSQGAPQVQQLVGTLSRGEVGLFVALGTYTRDAQAVERMRQDLRLLSGSDIANLVLNHYEALPIRWRDVIKLRRVYVVDLPPEEQ</sequence>
<accession>A0A6I3IVY4</accession>
<dbReference type="PANTHER" id="PTHR30015">
    <property type="entry name" value="MRR RESTRICTION SYSTEM PROTEIN"/>
    <property type="match status" value="1"/>
</dbReference>
<keyword evidence="3" id="KW-0540">Nuclease</keyword>
<dbReference type="Proteomes" id="UP000431092">
    <property type="component" value="Unassembled WGS sequence"/>
</dbReference>